<feature type="domain" description="N-acetyltransferase" evidence="1">
    <location>
        <begin position="1"/>
        <end position="85"/>
    </location>
</feature>
<dbReference type="Pfam" id="PF14542">
    <property type="entry name" value="Acetyltransf_CG"/>
    <property type="match status" value="1"/>
</dbReference>
<dbReference type="InterPro" id="IPR016181">
    <property type="entry name" value="Acyl_CoA_acyltransferase"/>
</dbReference>
<dbReference type="PANTHER" id="PTHR31435:SF9">
    <property type="entry name" value="PROTEIN NATD1"/>
    <property type="match status" value="1"/>
</dbReference>
<reference evidence="2" key="2">
    <citation type="journal article" date="2021" name="PeerJ">
        <title>Extensive microbial diversity within the chicken gut microbiome revealed by metagenomics and culture.</title>
        <authorList>
            <person name="Gilroy R."/>
            <person name="Ravi A."/>
            <person name="Getino M."/>
            <person name="Pursley I."/>
            <person name="Horton D.L."/>
            <person name="Alikhan N.F."/>
            <person name="Baker D."/>
            <person name="Gharbi K."/>
            <person name="Hall N."/>
            <person name="Watson M."/>
            <person name="Adriaenssens E.M."/>
            <person name="Foster-Nyarko E."/>
            <person name="Jarju S."/>
            <person name="Secka A."/>
            <person name="Antonio M."/>
            <person name="Oren A."/>
            <person name="Chaudhuri R.R."/>
            <person name="La Ragione R."/>
            <person name="Hildebrand F."/>
            <person name="Pallen M.J."/>
        </authorList>
    </citation>
    <scope>NUCLEOTIDE SEQUENCE</scope>
    <source>
        <strain evidence="2">1748</strain>
    </source>
</reference>
<evidence type="ECO:0000259" key="1">
    <source>
        <dbReference type="PROSITE" id="PS51729"/>
    </source>
</evidence>
<dbReference type="SUPFAM" id="SSF55729">
    <property type="entry name" value="Acyl-CoA N-acyltransferases (Nat)"/>
    <property type="match status" value="1"/>
</dbReference>
<dbReference type="EMBL" id="JADING010000117">
    <property type="protein sequence ID" value="MBO8414630.1"/>
    <property type="molecule type" value="Genomic_DNA"/>
</dbReference>
<dbReference type="AlphaFoldDB" id="A0A9D9D9V1"/>
<name>A0A9D9D9V1_9BACL</name>
<sequence>MNKQEKMTLIEDSVEKGYVLYTRSDSSLTVQKVYVCEDYRGQGLASKLMEQFVSFAKKENKKIIPECEYAKKYSLEHPQLTDYFIN</sequence>
<dbReference type="Proteomes" id="UP000823629">
    <property type="component" value="Unassembled WGS sequence"/>
</dbReference>
<dbReference type="PANTHER" id="PTHR31435">
    <property type="entry name" value="PROTEIN NATD1"/>
    <property type="match status" value="1"/>
</dbReference>
<organism evidence="2 3">
    <name type="scientific">Candidatus Scatoplasma merdavium</name>
    <dbReference type="NCBI Taxonomy" id="2840932"/>
    <lineage>
        <taxon>Bacteria</taxon>
        <taxon>Bacillati</taxon>
        <taxon>Bacillota</taxon>
        <taxon>Bacilli</taxon>
        <taxon>Bacillales</taxon>
        <taxon>Candidatus Scatoplasma</taxon>
    </lineage>
</organism>
<evidence type="ECO:0000313" key="2">
    <source>
        <dbReference type="EMBL" id="MBO8414630.1"/>
    </source>
</evidence>
<proteinExistence type="predicted"/>
<dbReference type="InterPro" id="IPR031165">
    <property type="entry name" value="GNAT_YJDJ"/>
</dbReference>
<accession>A0A9D9D9V1</accession>
<reference evidence="2" key="1">
    <citation type="submission" date="2020-10" db="EMBL/GenBank/DDBJ databases">
        <authorList>
            <person name="Gilroy R."/>
        </authorList>
    </citation>
    <scope>NUCLEOTIDE SEQUENCE</scope>
    <source>
        <strain evidence="2">1748</strain>
    </source>
</reference>
<gene>
    <name evidence="2" type="ORF">IAC78_04090</name>
</gene>
<dbReference type="Gene3D" id="3.40.630.30">
    <property type="match status" value="1"/>
</dbReference>
<dbReference type="PROSITE" id="PS51729">
    <property type="entry name" value="GNAT_YJDJ"/>
    <property type="match status" value="1"/>
</dbReference>
<comment type="caution">
    <text evidence="2">The sequence shown here is derived from an EMBL/GenBank/DDBJ whole genome shotgun (WGS) entry which is preliminary data.</text>
</comment>
<evidence type="ECO:0000313" key="3">
    <source>
        <dbReference type="Proteomes" id="UP000823629"/>
    </source>
</evidence>
<dbReference type="InterPro" id="IPR045057">
    <property type="entry name" value="Gcn5-rel_NAT"/>
</dbReference>
<dbReference type="CDD" id="cd04301">
    <property type="entry name" value="NAT_SF"/>
    <property type="match status" value="1"/>
</dbReference>
<protein>
    <submittedName>
        <fullName evidence="2">N-acetyltransferase</fullName>
    </submittedName>
</protein>